<dbReference type="OrthoDB" id="9810761at2"/>
<dbReference type="InterPro" id="IPR001482">
    <property type="entry name" value="T2SS/T4SS_dom"/>
</dbReference>
<dbReference type="Gene3D" id="3.40.50.300">
    <property type="entry name" value="P-loop containing nucleotide triphosphate hydrolases"/>
    <property type="match status" value="1"/>
</dbReference>
<dbReference type="PANTHER" id="PTHR30486:SF6">
    <property type="entry name" value="TYPE IV PILUS RETRACTATION ATPASE PILT"/>
    <property type="match status" value="1"/>
</dbReference>
<dbReference type="Proteomes" id="UP000273022">
    <property type="component" value="Unassembled WGS sequence"/>
</dbReference>
<comment type="caution">
    <text evidence="4">The sequence shown here is derived from an EMBL/GenBank/DDBJ whole genome shotgun (WGS) entry which is preliminary data.</text>
</comment>
<protein>
    <recommendedName>
        <fullName evidence="2">Type IV secretion system protein</fullName>
    </recommendedName>
</protein>
<evidence type="ECO:0000256" key="1">
    <source>
        <dbReference type="ARBA" id="ARBA00006611"/>
    </source>
</evidence>
<dbReference type="CDD" id="cd01130">
    <property type="entry name" value="VirB11-like_ATPase"/>
    <property type="match status" value="1"/>
</dbReference>
<dbReference type="Pfam" id="PF00437">
    <property type="entry name" value="T2SSE"/>
    <property type="match status" value="1"/>
</dbReference>
<evidence type="ECO:0000313" key="4">
    <source>
        <dbReference type="EMBL" id="RJY13301.1"/>
    </source>
</evidence>
<keyword evidence="2" id="KW-0067">ATP-binding</keyword>
<dbReference type="InterPro" id="IPR050921">
    <property type="entry name" value="T4SS_GSP_E_ATPase"/>
</dbReference>
<keyword evidence="5" id="KW-1185">Reference proteome</keyword>
<reference evidence="4 5" key="1">
    <citation type="submission" date="2018-09" db="EMBL/GenBank/DDBJ databases">
        <title>Phylogeny of the Shewanellaceae, and recommendation for two new genera, Pseudoshewanella and Parashewanella.</title>
        <authorList>
            <person name="Wang G."/>
        </authorList>
    </citation>
    <scope>NUCLEOTIDE SEQUENCE [LARGE SCALE GENOMIC DNA]</scope>
    <source>
        <strain evidence="4 5">KCTC 22492</strain>
    </source>
</reference>
<accession>A0A3A6TLT3</accession>
<evidence type="ECO:0000259" key="3">
    <source>
        <dbReference type="Pfam" id="PF00437"/>
    </source>
</evidence>
<dbReference type="GO" id="GO:0043684">
    <property type="term" value="C:type IV secretion system complex"/>
    <property type="evidence" value="ECO:0007669"/>
    <property type="project" value="UniProtKB-UniRule"/>
</dbReference>
<dbReference type="PANTHER" id="PTHR30486">
    <property type="entry name" value="TWITCHING MOTILITY PROTEIN PILT"/>
    <property type="match status" value="1"/>
</dbReference>
<dbReference type="AlphaFoldDB" id="A0A3A6TLT3"/>
<comment type="similarity">
    <text evidence="1 2">Belongs to the GSP E family.</text>
</comment>
<organism evidence="4 5">
    <name type="scientific">Parashewanella spongiae</name>
    <dbReference type="NCBI Taxonomy" id="342950"/>
    <lineage>
        <taxon>Bacteria</taxon>
        <taxon>Pseudomonadati</taxon>
        <taxon>Pseudomonadota</taxon>
        <taxon>Gammaproteobacteria</taxon>
        <taxon>Alteromonadales</taxon>
        <taxon>Shewanellaceae</taxon>
        <taxon>Parashewanella</taxon>
    </lineage>
</organism>
<gene>
    <name evidence="4" type="primary">virB11</name>
    <name evidence="4" type="ORF">D5R81_11450</name>
</gene>
<keyword evidence="2" id="KW-0547">Nucleotide-binding</keyword>
<evidence type="ECO:0000256" key="2">
    <source>
        <dbReference type="RuleBase" id="RU366071"/>
    </source>
</evidence>
<dbReference type="Gene3D" id="3.30.450.90">
    <property type="match status" value="1"/>
</dbReference>
<dbReference type="GO" id="GO:0044097">
    <property type="term" value="P:secretion by the type IV secretion system"/>
    <property type="evidence" value="ECO:0007669"/>
    <property type="project" value="InterPro"/>
</dbReference>
<name>A0A3A6TLT3_9GAMM</name>
<dbReference type="GO" id="GO:0005524">
    <property type="term" value="F:ATP binding"/>
    <property type="evidence" value="ECO:0007669"/>
    <property type="project" value="UniProtKB-UniRule"/>
</dbReference>
<feature type="domain" description="Bacterial type II secretion system protein E" evidence="3">
    <location>
        <begin position="35"/>
        <end position="321"/>
    </location>
</feature>
<dbReference type="RefSeq" id="WP_121853770.1">
    <property type="nucleotide sequence ID" value="NZ_CP037952.1"/>
</dbReference>
<dbReference type="EMBL" id="QYYH01000066">
    <property type="protein sequence ID" value="RJY13301.1"/>
    <property type="molecule type" value="Genomic_DNA"/>
</dbReference>
<dbReference type="InterPro" id="IPR027417">
    <property type="entry name" value="P-loop_NTPase"/>
</dbReference>
<sequence length="346" mass="38737">MTCNLLITNSAKTDFKTIEHCRAVALLEHLKVLTPYIEQDGVTELVINKPNELMTESNQGWLQYQNEKITIDYCQRLAKLIATYSGQKLDGSHPILSATLPSGERVQIAIPPVTLIGQISFTIRKPASVNLTLDDYHQQGYFRSISIETEQPLECQLTHLYGNNKIATFLKLAIEQRKNIIVSGATGSGKTTFFRSLLQQVPQSERLISIENVDELQLYRTHPNSVSLFYSAGNQGVAPVTQKQLLESSLRMKPDRVFLAELIRGDEAFYFLRNINSGHPGSITTMHAGSPKLAMEQLVLLLKESQAGSTLSKADIKQLINLCVDVIVQLQNVNGRRFVTEVYYRG</sequence>
<dbReference type="InterPro" id="IPR014155">
    <property type="entry name" value="VirB11"/>
</dbReference>
<proteinExistence type="inferred from homology"/>
<dbReference type="SUPFAM" id="SSF52540">
    <property type="entry name" value="P-loop containing nucleoside triphosphate hydrolases"/>
    <property type="match status" value="1"/>
</dbReference>
<comment type="function">
    <text evidence="2">Part of the Type IV secretion system.</text>
</comment>
<evidence type="ECO:0000313" key="5">
    <source>
        <dbReference type="Proteomes" id="UP000273022"/>
    </source>
</evidence>
<dbReference type="NCBIfam" id="TIGR02788">
    <property type="entry name" value="VirB11"/>
    <property type="match status" value="1"/>
</dbReference>
<dbReference type="GO" id="GO:0016887">
    <property type="term" value="F:ATP hydrolysis activity"/>
    <property type="evidence" value="ECO:0007669"/>
    <property type="project" value="InterPro"/>
</dbReference>